<gene>
    <name evidence="3" type="ORF">LWI28_004867</name>
</gene>
<evidence type="ECO:0000313" key="4">
    <source>
        <dbReference type="Proteomes" id="UP001064489"/>
    </source>
</evidence>
<feature type="region of interest" description="Disordered" evidence="2">
    <location>
        <begin position="117"/>
        <end position="139"/>
    </location>
</feature>
<comment type="caution">
    <text evidence="3">The sequence shown here is derived from an EMBL/GenBank/DDBJ whole genome shotgun (WGS) entry which is preliminary data.</text>
</comment>
<feature type="coiled-coil region" evidence="1">
    <location>
        <begin position="55"/>
        <end position="89"/>
    </location>
</feature>
<organism evidence="3 4">
    <name type="scientific">Acer negundo</name>
    <name type="common">Box elder</name>
    <dbReference type="NCBI Taxonomy" id="4023"/>
    <lineage>
        <taxon>Eukaryota</taxon>
        <taxon>Viridiplantae</taxon>
        <taxon>Streptophyta</taxon>
        <taxon>Embryophyta</taxon>
        <taxon>Tracheophyta</taxon>
        <taxon>Spermatophyta</taxon>
        <taxon>Magnoliopsida</taxon>
        <taxon>eudicotyledons</taxon>
        <taxon>Gunneridae</taxon>
        <taxon>Pentapetalae</taxon>
        <taxon>rosids</taxon>
        <taxon>malvids</taxon>
        <taxon>Sapindales</taxon>
        <taxon>Sapindaceae</taxon>
        <taxon>Hippocastanoideae</taxon>
        <taxon>Acereae</taxon>
        <taxon>Acer</taxon>
    </lineage>
</organism>
<evidence type="ECO:0000313" key="3">
    <source>
        <dbReference type="EMBL" id="KAI9194293.1"/>
    </source>
</evidence>
<dbReference type="Proteomes" id="UP001064489">
    <property type="component" value="Chromosome 1"/>
</dbReference>
<keyword evidence="1" id="KW-0175">Coiled coil</keyword>
<feature type="compositionally biased region" description="Basic residues" evidence="2">
    <location>
        <begin position="129"/>
        <end position="138"/>
    </location>
</feature>
<feature type="compositionally biased region" description="Basic and acidic residues" evidence="2">
    <location>
        <begin position="117"/>
        <end position="128"/>
    </location>
</feature>
<dbReference type="EMBL" id="JAJSOW010000003">
    <property type="protein sequence ID" value="KAI9194293.1"/>
    <property type="molecule type" value="Genomic_DNA"/>
</dbReference>
<accession>A0AAD5P136</accession>
<evidence type="ECO:0000256" key="1">
    <source>
        <dbReference type="SAM" id="Coils"/>
    </source>
</evidence>
<name>A0AAD5P136_ACENE</name>
<dbReference type="AlphaFoldDB" id="A0AAD5P136"/>
<keyword evidence="4" id="KW-1185">Reference proteome</keyword>
<proteinExistence type="predicted"/>
<reference evidence="3" key="2">
    <citation type="submission" date="2023-02" db="EMBL/GenBank/DDBJ databases">
        <authorList>
            <person name="Swenson N.G."/>
            <person name="Wegrzyn J.L."/>
            <person name="Mcevoy S.L."/>
        </authorList>
    </citation>
    <scope>NUCLEOTIDE SEQUENCE</scope>
    <source>
        <strain evidence="3">91603</strain>
        <tissue evidence="3">Leaf</tissue>
    </source>
</reference>
<sequence>MIVDIVKKDEIVVEKDINLTMRIDVLTKERNEALKVGEELTRPVESQDEEFNRRMRKFLMKIERKDKKCQALEEELVRKESALKIFKVKECDLIVELDQAKQKIWILIENPTKLEEMSSSKATEEGFKSHHPKKKKKKGTMEEFLEEEMTDFEQLGWLIDHANMEVGTIEEPKNEVIDTLVWASGESHMEEEIEVMPDKGLTPSSSSTLLAPHLS</sequence>
<protein>
    <submittedName>
        <fullName evidence="3">Uncharacterized protein</fullName>
    </submittedName>
</protein>
<reference evidence="3" key="1">
    <citation type="journal article" date="2022" name="Plant J.">
        <title>Strategies of tolerance reflected in two North American maple genomes.</title>
        <authorList>
            <person name="McEvoy S.L."/>
            <person name="Sezen U.U."/>
            <person name="Trouern-Trend A."/>
            <person name="McMahon S.M."/>
            <person name="Schaberg P.G."/>
            <person name="Yang J."/>
            <person name="Wegrzyn J.L."/>
            <person name="Swenson N.G."/>
        </authorList>
    </citation>
    <scope>NUCLEOTIDE SEQUENCE</scope>
    <source>
        <strain evidence="3">91603</strain>
    </source>
</reference>
<evidence type="ECO:0000256" key="2">
    <source>
        <dbReference type="SAM" id="MobiDB-lite"/>
    </source>
</evidence>